<dbReference type="EMBL" id="BMPG01000001">
    <property type="protein sequence ID" value="GGL51374.1"/>
    <property type="molecule type" value="Genomic_DNA"/>
</dbReference>
<comment type="caution">
    <text evidence="2">The sequence shown here is derived from an EMBL/GenBank/DDBJ whole genome shotgun (WGS) entry which is preliminary data.</text>
</comment>
<proteinExistence type="predicted"/>
<dbReference type="Proteomes" id="UP000607197">
    <property type="component" value="Unassembled WGS sequence"/>
</dbReference>
<feature type="region of interest" description="Disordered" evidence="1">
    <location>
        <begin position="1"/>
        <end position="57"/>
    </location>
</feature>
<evidence type="ECO:0000256" key="1">
    <source>
        <dbReference type="SAM" id="MobiDB-lite"/>
    </source>
</evidence>
<accession>A0A830F175</accession>
<reference evidence="2" key="2">
    <citation type="submission" date="2020-09" db="EMBL/GenBank/DDBJ databases">
        <authorList>
            <person name="Sun Q."/>
            <person name="Ohkuma M."/>
        </authorList>
    </citation>
    <scope>NUCLEOTIDE SEQUENCE</scope>
    <source>
        <strain evidence="2">JCM 19596</strain>
    </source>
</reference>
<feature type="compositionally biased region" description="Polar residues" evidence="1">
    <location>
        <begin position="22"/>
        <end position="32"/>
    </location>
</feature>
<name>A0A830F175_9EURY</name>
<protein>
    <submittedName>
        <fullName evidence="2">Uncharacterized protein</fullName>
    </submittedName>
</protein>
<gene>
    <name evidence="2" type="ORF">GCM10009039_07080</name>
</gene>
<organism evidence="2 3">
    <name type="scientific">Halocalculus aciditolerans</name>
    <dbReference type="NCBI Taxonomy" id="1383812"/>
    <lineage>
        <taxon>Archaea</taxon>
        <taxon>Methanobacteriati</taxon>
        <taxon>Methanobacteriota</taxon>
        <taxon>Stenosarchaea group</taxon>
        <taxon>Halobacteria</taxon>
        <taxon>Halobacteriales</taxon>
        <taxon>Halobacteriaceae</taxon>
        <taxon>Halocalculus</taxon>
    </lineage>
</organism>
<feature type="compositionally biased region" description="Basic and acidic residues" evidence="1">
    <location>
        <begin position="1"/>
        <end position="12"/>
    </location>
</feature>
<dbReference type="AlphaFoldDB" id="A0A830F175"/>
<dbReference type="RefSeq" id="WP_188975903.1">
    <property type="nucleotide sequence ID" value="NZ_BMPG01000001.1"/>
</dbReference>
<evidence type="ECO:0000313" key="2">
    <source>
        <dbReference type="EMBL" id="GGL51374.1"/>
    </source>
</evidence>
<sequence length="57" mass="6177">MPIAEHRRDERAPQAPIETKRTSVTPPISSLVESPERAVNEAEHTAVDATGGTVVDR</sequence>
<feature type="compositionally biased region" description="Basic and acidic residues" evidence="1">
    <location>
        <begin position="34"/>
        <end position="46"/>
    </location>
</feature>
<reference evidence="2" key="1">
    <citation type="journal article" date="2014" name="Int. J. Syst. Evol. Microbiol.">
        <title>Complete genome sequence of Corynebacterium casei LMG S-19264T (=DSM 44701T), isolated from a smear-ripened cheese.</title>
        <authorList>
            <consortium name="US DOE Joint Genome Institute (JGI-PGF)"/>
            <person name="Walter F."/>
            <person name="Albersmeier A."/>
            <person name="Kalinowski J."/>
            <person name="Ruckert C."/>
        </authorList>
    </citation>
    <scope>NUCLEOTIDE SEQUENCE</scope>
    <source>
        <strain evidence="2">JCM 19596</strain>
    </source>
</reference>
<evidence type="ECO:0000313" key="3">
    <source>
        <dbReference type="Proteomes" id="UP000607197"/>
    </source>
</evidence>
<keyword evidence="3" id="KW-1185">Reference proteome</keyword>